<protein>
    <submittedName>
        <fullName evidence="1">Uncharacterized protein</fullName>
    </submittedName>
</protein>
<accession>K1Q421</accession>
<organism evidence="1">
    <name type="scientific">Magallana gigas</name>
    <name type="common">Pacific oyster</name>
    <name type="synonym">Crassostrea gigas</name>
    <dbReference type="NCBI Taxonomy" id="29159"/>
    <lineage>
        <taxon>Eukaryota</taxon>
        <taxon>Metazoa</taxon>
        <taxon>Spiralia</taxon>
        <taxon>Lophotrochozoa</taxon>
        <taxon>Mollusca</taxon>
        <taxon>Bivalvia</taxon>
        <taxon>Autobranchia</taxon>
        <taxon>Pteriomorphia</taxon>
        <taxon>Ostreida</taxon>
        <taxon>Ostreoidea</taxon>
        <taxon>Ostreidae</taxon>
        <taxon>Magallana</taxon>
    </lineage>
</organism>
<sequence length="202" mass="23270">MKTIALYVVVCFNGIIFVTADEQGDMGCNYRTRTWCSKTENQRKLYKMVPRQPTPSWNLTILHPWMYEILTRRYHWMFGVNCSQSCPLGYYGRRCNETCNCNFTVCDEVTGCLKVTSELDLCKPKDSGLILRHTLTALVFFLSLLIGITVTIACRSQYLRLVLNLYRCDTPQNYTSSGRGTNRPNRLLGNKLRLQARDHGES</sequence>
<dbReference type="HOGENOM" id="CLU_1355815_0_0_1"/>
<dbReference type="AlphaFoldDB" id="K1Q421"/>
<dbReference type="Gene3D" id="2.170.300.10">
    <property type="entry name" value="Tie2 ligand-binding domain superfamily"/>
    <property type="match status" value="1"/>
</dbReference>
<evidence type="ECO:0000313" key="1">
    <source>
        <dbReference type="EMBL" id="EKC28588.1"/>
    </source>
</evidence>
<reference evidence="1" key="1">
    <citation type="journal article" date="2012" name="Nature">
        <title>The oyster genome reveals stress adaptation and complexity of shell formation.</title>
        <authorList>
            <person name="Zhang G."/>
            <person name="Fang X."/>
            <person name="Guo X."/>
            <person name="Li L."/>
            <person name="Luo R."/>
            <person name="Xu F."/>
            <person name="Yang P."/>
            <person name="Zhang L."/>
            <person name="Wang X."/>
            <person name="Qi H."/>
            <person name="Xiong Z."/>
            <person name="Que H."/>
            <person name="Xie Y."/>
            <person name="Holland P.W."/>
            <person name="Paps J."/>
            <person name="Zhu Y."/>
            <person name="Wu F."/>
            <person name="Chen Y."/>
            <person name="Wang J."/>
            <person name="Peng C."/>
            <person name="Meng J."/>
            <person name="Yang L."/>
            <person name="Liu J."/>
            <person name="Wen B."/>
            <person name="Zhang N."/>
            <person name="Huang Z."/>
            <person name="Zhu Q."/>
            <person name="Feng Y."/>
            <person name="Mount A."/>
            <person name="Hedgecock D."/>
            <person name="Xu Z."/>
            <person name="Liu Y."/>
            <person name="Domazet-Loso T."/>
            <person name="Du Y."/>
            <person name="Sun X."/>
            <person name="Zhang S."/>
            <person name="Liu B."/>
            <person name="Cheng P."/>
            <person name="Jiang X."/>
            <person name="Li J."/>
            <person name="Fan D."/>
            <person name="Wang W."/>
            <person name="Fu W."/>
            <person name="Wang T."/>
            <person name="Wang B."/>
            <person name="Zhang J."/>
            <person name="Peng Z."/>
            <person name="Li Y."/>
            <person name="Li N."/>
            <person name="Wang J."/>
            <person name="Chen M."/>
            <person name="He Y."/>
            <person name="Tan F."/>
            <person name="Song X."/>
            <person name="Zheng Q."/>
            <person name="Huang R."/>
            <person name="Yang H."/>
            <person name="Du X."/>
            <person name="Chen L."/>
            <person name="Yang M."/>
            <person name="Gaffney P.M."/>
            <person name="Wang S."/>
            <person name="Luo L."/>
            <person name="She Z."/>
            <person name="Ming Y."/>
            <person name="Huang W."/>
            <person name="Zhang S."/>
            <person name="Huang B."/>
            <person name="Zhang Y."/>
            <person name="Qu T."/>
            <person name="Ni P."/>
            <person name="Miao G."/>
            <person name="Wang J."/>
            <person name="Wang Q."/>
            <person name="Steinberg C.E."/>
            <person name="Wang H."/>
            <person name="Li N."/>
            <person name="Qian L."/>
            <person name="Zhang G."/>
            <person name="Li Y."/>
            <person name="Yang H."/>
            <person name="Liu X."/>
            <person name="Wang J."/>
            <person name="Yin Y."/>
            <person name="Wang J."/>
        </authorList>
    </citation>
    <scope>NUCLEOTIDE SEQUENCE [LARGE SCALE GENOMIC DNA]</scope>
    <source>
        <strain evidence="1">05x7-T-G4-1.051#20</strain>
    </source>
</reference>
<gene>
    <name evidence="1" type="ORF">CGI_10011796</name>
</gene>
<dbReference type="EMBL" id="JH816971">
    <property type="protein sequence ID" value="EKC28588.1"/>
    <property type="molecule type" value="Genomic_DNA"/>
</dbReference>
<name>K1Q421_MAGGI</name>
<proteinExistence type="predicted"/>
<dbReference type="InParanoid" id="K1Q421"/>